<dbReference type="InterPro" id="IPR006536">
    <property type="entry name" value="HnRNP-L/PTB"/>
</dbReference>
<dbReference type="FunFam" id="3.30.70.330:FF:000341">
    <property type="entry name" value="Hephaestus, isoform C"/>
    <property type="match status" value="1"/>
</dbReference>
<keyword evidence="2" id="KW-0677">Repeat</keyword>
<dbReference type="CDD" id="cd12693">
    <property type="entry name" value="RRM2_PTBP1_like"/>
    <property type="match status" value="1"/>
</dbReference>
<protein>
    <recommendedName>
        <fullName evidence="5">RRM domain-containing protein</fullName>
    </recommendedName>
</protein>
<dbReference type="PROSITE" id="PS50102">
    <property type="entry name" value="RRM"/>
    <property type="match status" value="3"/>
</dbReference>
<evidence type="ECO:0000313" key="7">
    <source>
        <dbReference type="Proteomes" id="UP000829354"/>
    </source>
</evidence>
<dbReference type="InterPro" id="IPR012677">
    <property type="entry name" value="Nucleotide-bd_a/b_plait_sf"/>
</dbReference>
<dbReference type="SUPFAM" id="SSF54928">
    <property type="entry name" value="RNA-binding domain, RBD"/>
    <property type="match status" value="3"/>
</dbReference>
<reference evidence="6 7" key="1">
    <citation type="submission" date="2022-04" db="EMBL/GenBank/DDBJ databases">
        <title>Chromosome-level reference genomes for two strains of Caenorhabditis briggsae: an improved platform for comparative genomics.</title>
        <authorList>
            <person name="Stevens L."/>
            <person name="Andersen E."/>
        </authorList>
    </citation>
    <scope>NUCLEOTIDE SEQUENCE [LARGE SCALE GENOMIC DNA]</scope>
    <source>
        <strain evidence="6">VX34</strain>
        <tissue evidence="6">Whole-organism</tissue>
    </source>
</reference>
<organism evidence="6 7">
    <name type="scientific">Caenorhabditis briggsae</name>
    <dbReference type="NCBI Taxonomy" id="6238"/>
    <lineage>
        <taxon>Eukaryota</taxon>
        <taxon>Metazoa</taxon>
        <taxon>Ecdysozoa</taxon>
        <taxon>Nematoda</taxon>
        <taxon>Chromadorea</taxon>
        <taxon>Rhabditida</taxon>
        <taxon>Rhabditina</taxon>
        <taxon>Rhabditomorpha</taxon>
        <taxon>Rhabditoidea</taxon>
        <taxon>Rhabditidae</taxon>
        <taxon>Peloderinae</taxon>
        <taxon>Caenorhabditis</taxon>
    </lineage>
</organism>
<evidence type="ECO:0000313" key="6">
    <source>
        <dbReference type="EMBL" id="UMM17839.1"/>
    </source>
</evidence>
<evidence type="ECO:0000256" key="1">
    <source>
        <dbReference type="ARBA" id="ARBA00022553"/>
    </source>
</evidence>
<proteinExistence type="predicted"/>
<dbReference type="Proteomes" id="UP000829354">
    <property type="component" value="Chromosome II"/>
</dbReference>
<gene>
    <name evidence="6" type="ORF">L5515_014195</name>
</gene>
<dbReference type="InterPro" id="IPR000504">
    <property type="entry name" value="RRM_dom"/>
</dbReference>
<name>A0AAE9J6J7_CAEBR</name>
<accession>A0AAE9J6J7</accession>
<dbReference type="FunFam" id="3.30.70.330:FF:002221">
    <property type="match status" value="1"/>
</dbReference>
<dbReference type="CDD" id="cd12423">
    <property type="entry name" value="RRM3_PTBP1_like"/>
    <property type="match status" value="1"/>
</dbReference>
<evidence type="ECO:0000256" key="2">
    <source>
        <dbReference type="ARBA" id="ARBA00022737"/>
    </source>
</evidence>
<dbReference type="SMART" id="SM00360">
    <property type="entry name" value="RRM"/>
    <property type="match status" value="4"/>
</dbReference>
<sequence>MTTMAAIVPNSFVRMYSLKRGPDDLQLSLRNGGAAATAAVTSAGAPGAGYFANVMTADSEPKKAKLDPSLYSSQFYTTPLHHGLATSGAPVAVAPAATTAQLLTGNPITQIQGIQLSTLPQCNQTSSATTTPVSRVVHVRNIPPDLVDVELMQLCIQYGPVSNYMMLKGKSQAFVEYEEETSAAAFVTGMTAVPIQIRGRTLFAQYSTHRELKFDKSNKATSDTESVANGSVSNFEVGTQQQPNSVLRTIIENMMFPVSLEVLHQLFARYGKVLRIITFNKNNTFQALIQMSEANSAQLAKQGLENQNVYNGCCTLRIDYSKLSTLNVKYNNDKSRDYTNPNLPPGEMTLEQQIAISTIPGLQNLIPTNPYNFAFGANPATTFLTNQLATATAAASDSANAAALAPYLNPLGLGSANLATSIPAMRFPMLNLTPVILVSNLHEMKVTTDALFTLFGVYGDVMRVKILYNKKDNALIQYSEPQQAQLALTHLDKVKWHDRLIRVAPSKHTNVQMPKEGQPDAGLTRDYAHSTLHRFKKPGSKNYLNIYPPCATLHLSNIPATVSEDKLKEMFLEAGYAVKAFKFFPKDHKMALCQLEDIETAIDALIKMHNHKLAENAHLRVSFSKSGI</sequence>
<dbReference type="Pfam" id="PF00076">
    <property type="entry name" value="RRM_1"/>
    <property type="match status" value="1"/>
</dbReference>
<dbReference type="Pfam" id="PF13893">
    <property type="entry name" value="RRM_5"/>
    <property type="match status" value="1"/>
</dbReference>
<dbReference type="EMBL" id="CP092621">
    <property type="protein sequence ID" value="UMM17839.1"/>
    <property type="molecule type" value="Genomic_DNA"/>
</dbReference>
<dbReference type="InterPro" id="IPR035979">
    <property type="entry name" value="RBD_domain_sf"/>
</dbReference>
<dbReference type="CDD" id="cd12425">
    <property type="entry name" value="RRM4_PTBP1_like"/>
    <property type="match status" value="1"/>
</dbReference>
<dbReference type="GO" id="GO:0005634">
    <property type="term" value="C:nucleus"/>
    <property type="evidence" value="ECO:0007669"/>
    <property type="project" value="InterPro"/>
</dbReference>
<evidence type="ECO:0000256" key="4">
    <source>
        <dbReference type="PROSITE-ProRule" id="PRU00176"/>
    </source>
</evidence>
<dbReference type="InterPro" id="IPR055204">
    <property type="entry name" value="HNRNPL_RRM"/>
</dbReference>
<dbReference type="CDD" id="cd12421">
    <property type="entry name" value="RRM1_PTBP1_hnRNPL_like"/>
    <property type="match status" value="1"/>
</dbReference>
<dbReference type="GO" id="GO:0006397">
    <property type="term" value="P:mRNA processing"/>
    <property type="evidence" value="ECO:0007669"/>
    <property type="project" value="InterPro"/>
</dbReference>
<dbReference type="GO" id="GO:0003723">
    <property type="term" value="F:RNA binding"/>
    <property type="evidence" value="ECO:0007669"/>
    <property type="project" value="UniProtKB-UniRule"/>
</dbReference>
<keyword evidence="3 4" id="KW-0694">RNA-binding</keyword>
<keyword evidence="7" id="KW-1185">Reference proteome</keyword>
<evidence type="ECO:0000259" key="5">
    <source>
        <dbReference type="PROSITE" id="PS50102"/>
    </source>
</evidence>
<dbReference type="AlphaFoldDB" id="A0AAE9J6J7"/>
<feature type="domain" description="RRM" evidence="5">
    <location>
        <begin position="434"/>
        <end position="508"/>
    </location>
</feature>
<feature type="domain" description="RRM" evidence="5">
    <location>
        <begin position="135"/>
        <end position="219"/>
    </location>
</feature>
<feature type="domain" description="RRM" evidence="5">
    <location>
        <begin position="551"/>
        <end position="626"/>
    </location>
</feature>
<dbReference type="Pfam" id="PF22976">
    <property type="entry name" value="RRM_10"/>
    <property type="match status" value="1"/>
</dbReference>
<dbReference type="FunFam" id="3.30.70.330:FF:000036">
    <property type="entry name" value="polypyrimidine tract-binding protein 1 isoform X2"/>
    <property type="match status" value="1"/>
</dbReference>
<dbReference type="PANTHER" id="PTHR15592">
    <property type="entry name" value="MATRIN 3/NUCLEAR PROTEIN 220-RELATED"/>
    <property type="match status" value="1"/>
</dbReference>
<dbReference type="InterPro" id="IPR021790">
    <property type="entry name" value="PTBP1-like_RRM2"/>
</dbReference>
<dbReference type="Gene3D" id="3.30.70.330">
    <property type="match status" value="4"/>
</dbReference>
<dbReference type="NCBIfam" id="TIGR01649">
    <property type="entry name" value="hnRNP-L_PTB"/>
    <property type="match status" value="1"/>
</dbReference>
<evidence type="ECO:0000256" key="3">
    <source>
        <dbReference type="ARBA" id="ARBA00022884"/>
    </source>
</evidence>
<keyword evidence="1" id="KW-0597">Phosphoprotein</keyword>
<dbReference type="Pfam" id="PF11835">
    <property type="entry name" value="RRM_8"/>
    <property type="match status" value="1"/>
</dbReference>